<dbReference type="Gene3D" id="3.30.590.10">
    <property type="entry name" value="Glutamine synthetase/guanido kinase, catalytic domain"/>
    <property type="match status" value="1"/>
</dbReference>
<dbReference type="InterPro" id="IPR008146">
    <property type="entry name" value="Gln_synth_cat_dom"/>
</dbReference>
<evidence type="ECO:0000259" key="11">
    <source>
        <dbReference type="PROSITE" id="PS51986"/>
    </source>
</evidence>
<dbReference type="PROSITE" id="PS51987">
    <property type="entry name" value="GS_CATALYTIC"/>
    <property type="match status" value="1"/>
</dbReference>
<keyword evidence="8" id="KW-0597">Phosphoprotein</keyword>
<dbReference type="PROSITE" id="PS51986">
    <property type="entry name" value="GS_BETA_GRASP"/>
    <property type="match status" value="1"/>
</dbReference>
<dbReference type="GO" id="GO:0019740">
    <property type="term" value="P:nitrogen utilization"/>
    <property type="evidence" value="ECO:0007669"/>
    <property type="project" value="TreeGrafter"/>
</dbReference>
<dbReference type="InterPro" id="IPR004809">
    <property type="entry name" value="Gln_synth_I"/>
</dbReference>
<feature type="binding site" evidence="7">
    <location>
        <position position="134"/>
    </location>
    <ligand>
        <name>Mg(2+)</name>
        <dbReference type="ChEBI" id="CHEBI:18420"/>
        <label>1</label>
    </ligand>
</feature>
<keyword evidence="2 13" id="KW-0436">Ligase</keyword>
<feature type="modified residue" description="O-AMP-tyrosine" evidence="8">
    <location>
        <position position="397"/>
    </location>
</feature>
<feature type="binding site" evidence="7">
    <location>
        <position position="211"/>
    </location>
    <ligand>
        <name>Mg(2+)</name>
        <dbReference type="ChEBI" id="CHEBI:18420"/>
        <label>1</label>
    </ligand>
</feature>
<feature type="binding site" evidence="5">
    <location>
        <position position="359"/>
    </location>
    <ligand>
        <name>L-glutamate</name>
        <dbReference type="ChEBI" id="CHEBI:29985"/>
    </ligand>
</feature>
<feature type="binding site" evidence="7">
    <location>
        <position position="132"/>
    </location>
    <ligand>
        <name>Mg(2+)</name>
        <dbReference type="ChEBI" id="CHEBI:18420"/>
        <label>1</label>
    </ligand>
</feature>
<dbReference type="PANTHER" id="PTHR43407">
    <property type="entry name" value="GLUTAMINE SYNTHETASE"/>
    <property type="match status" value="1"/>
</dbReference>
<dbReference type="EMBL" id="DQVE01000056">
    <property type="protein sequence ID" value="HIP98857.1"/>
    <property type="molecule type" value="Genomic_DNA"/>
</dbReference>
<evidence type="ECO:0000256" key="7">
    <source>
        <dbReference type="PIRSR" id="PIRSR604809-3"/>
    </source>
</evidence>
<dbReference type="NCBIfam" id="TIGR00653">
    <property type="entry name" value="GlnA"/>
    <property type="match status" value="1"/>
</dbReference>
<comment type="cofactor">
    <cofactor evidence="7">
        <name>Mg(2+)</name>
        <dbReference type="ChEBI" id="CHEBI:18420"/>
    </cofactor>
    <text evidence="7">Binds 2 Mg(2+) ions per subunit.</text>
</comment>
<feature type="domain" description="GS beta-grasp" evidence="11">
    <location>
        <begin position="16"/>
        <end position="99"/>
    </location>
</feature>
<feature type="binding site" evidence="7">
    <location>
        <position position="268"/>
    </location>
    <ligand>
        <name>Mg(2+)</name>
        <dbReference type="ChEBI" id="CHEBI:18420"/>
        <label>1</label>
    </ligand>
</feature>
<dbReference type="Gene3D" id="3.10.20.70">
    <property type="entry name" value="Glutamine synthetase, N-terminal domain"/>
    <property type="match status" value="1"/>
</dbReference>
<keyword evidence="7" id="KW-0479">Metal-binding</keyword>
<evidence type="ECO:0000313" key="14">
    <source>
        <dbReference type="Proteomes" id="UP000606463"/>
    </source>
</evidence>
<keyword evidence="7" id="KW-0460">Magnesium</keyword>
<gene>
    <name evidence="13" type="primary">glnA</name>
    <name evidence="13" type="ORF">EYH37_05825</name>
</gene>
<dbReference type="GO" id="GO:0004356">
    <property type="term" value="F:glutamine synthetase activity"/>
    <property type="evidence" value="ECO:0007669"/>
    <property type="project" value="UniProtKB-EC"/>
</dbReference>
<dbReference type="InterPro" id="IPR036651">
    <property type="entry name" value="Gln_synt_N_sf"/>
</dbReference>
<evidence type="ECO:0000256" key="4">
    <source>
        <dbReference type="ARBA" id="ARBA00022840"/>
    </source>
</evidence>
<evidence type="ECO:0000259" key="12">
    <source>
        <dbReference type="PROSITE" id="PS51987"/>
    </source>
</evidence>
<evidence type="ECO:0000256" key="5">
    <source>
        <dbReference type="PIRSR" id="PIRSR604809-1"/>
    </source>
</evidence>
<keyword evidence="3 6" id="KW-0547">Nucleotide-binding</keyword>
<dbReference type="PANTHER" id="PTHR43407:SF1">
    <property type="entry name" value="LENGSIN"/>
    <property type="match status" value="1"/>
</dbReference>
<feature type="binding site" evidence="5">
    <location>
        <begin position="263"/>
        <end position="264"/>
    </location>
    <ligand>
        <name>L-glutamate</name>
        <dbReference type="ChEBI" id="CHEBI:29985"/>
    </ligand>
</feature>
<dbReference type="SUPFAM" id="SSF55931">
    <property type="entry name" value="Glutamine synthetase/guanido kinase"/>
    <property type="match status" value="1"/>
</dbReference>
<comment type="similarity">
    <text evidence="1 9 10">Belongs to the glutamine synthetase family.</text>
</comment>
<dbReference type="Pfam" id="PF00120">
    <property type="entry name" value="Gln-synt_C"/>
    <property type="match status" value="1"/>
</dbReference>
<comment type="caution">
    <text evidence="13">The sequence shown here is derived from an EMBL/GenBank/DDBJ whole genome shotgun (WGS) entry which is preliminary data.</text>
</comment>
<dbReference type="SMART" id="SM01230">
    <property type="entry name" value="Gln-synt_C"/>
    <property type="match status" value="1"/>
</dbReference>
<feature type="binding site" evidence="5">
    <location>
        <position position="320"/>
    </location>
    <ligand>
        <name>L-glutamate</name>
        <dbReference type="ChEBI" id="CHEBI:29985"/>
    </ligand>
</feature>
<dbReference type="Proteomes" id="UP000606463">
    <property type="component" value="Unassembled WGS sequence"/>
</dbReference>
<protein>
    <submittedName>
        <fullName evidence="13">Type I glutamate--ammonia ligase</fullName>
        <ecNumber evidence="13">6.3.1.2</ecNumber>
    </submittedName>
</protein>
<dbReference type="InterPro" id="IPR014746">
    <property type="entry name" value="Gln_synth/guanido_kin_cat_dom"/>
</dbReference>
<evidence type="ECO:0000256" key="1">
    <source>
        <dbReference type="ARBA" id="ARBA00009897"/>
    </source>
</evidence>
<evidence type="ECO:0000313" key="13">
    <source>
        <dbReference type="EMBL" id="HIP98857.1"/>
    </source>
</evidence>
<feature type="binding site" evidence="6">
    <location>
        <position position="338"/>
    </location>
    <ligand>
        <name>ATP</name>
        <dbReference type="ChEBI" id="CHEBI:30616"/>
    </ligand>
</feature>
<evidence type="ECO:0000256" key="10">
    <source>
        <dbReference type="RuleBase" id="RU000384"/>
    </source>
</evidence>
<evidence type="ECO:0000256" key="2">
    <source>
        <dbReference type="ARBA" id="ARBA00022598"/>
    </source>
</evidence>
<dbReference type="AlphaFoldDB" id="A0A9D1CG62"/>
<sequence length="468" mass="53151">MPKYTPEEVLAQIKELGIKFVDLRFSDPFGQWQHLTIPAEELTLETFENGRGFDGSSIRGWQSINESDMLAKPDSNTFFVDPFMPDTAVMVCDIYDPITGERYKRDTRYVAQKAEQYLKETGIGDTAYFGPEAEFFILDSIAFEVGPNYAYWRVDSEEAWWNRGVDGTGYKIPYKRGYFPAPPIDKTWQLRNEMVEILEQLGITVELHHHEVATAGQAEIDIRYDSLLNQADKLFKYKYVVRNVAAKYGKYATFMAKVLPNDNGSGMHTHFSIWKNGENLFAGSGYAGLSDIALWAIGGIIKHGRAIAAFTNPTVNSYHRLVPGFEAPVRLAYSARNRSAAIRIPMYSQNPKAKRIEVRFPDATSNPYLAFAAILMAAIDGIENRIDPGEPFDKDIYSLPPEELEGIPTLPGSLEEAIKALEEDYEFLLKGDVFTEDLIELWIETKKAEIDSFRFTPHPLEFELYFDI</sequence>
<keyword evidence="4 6" id="KW-0067">ATP-binding</keyword>
<dbReference type="GO" id="GO:0005737">
    <property type="term" value="C:cytoplasm"/>
    <property type="evidence" value="ECO:0007669"/>
    <property type="project" value="TreeGrafter"/>
</dbReference>
<name>A0A9D1CG62_AQUAO</name>
<feature type="binding site" evidence="6">
    <location>
        <position position="352"/>
    </location>
    <ligand>
        <name>ATP</name>
        <dbReference type="ChEBI" id="CHEBI:30616"/>
    </ligand>
</feature>
<dbReference type="EC" id="6.3.1.2" evidence="13"/>
<evidence type="ECO:0000256" key="6">
    <source>
        <dbReference type="PIRSR" id="PIRSR604809-2"/>
    </source>
</evidence>
<evidence type="ECO:0000256" key="8">
    <source>
        <dbReference type="PIRSR" id="PIRSR604809-50"/>
    </source>
</evidence>
<feature type="binding site" evidence="7">
    <location>
        <position position="219"/>
    </location>
    <ligand>
        <name>Mg(2+)</name>
        <dbReference type="ChEBI" id="CHEBI:18420"/>
        <label>2</label>
    </ligand>
</feature>
<feature type="binding site" evidence="5">
    <location>
        <position position="326"/>
    </location>
    <ligand>
        <name>L-glutamate</name>
        <dbReference type="ChEBI" id="CHEBI:29985"/>
    </ligand>
</feature>
<feature type="binding site" evidence="6">
    <location>
        <begin position="270"/>
        <end position="272"/>
    </location>
    <ligand>
        <name>ATP</name>
        <dbReference type="ChEBI" id="CHEBI:30616"/>
    </ligand>
</feature>
<accession>A0A9D1CG62</accession>
<evidence type="ECO:0000256" key="3">
    <source>
        <dbReference type="ARBA" id="ARBA00022741"/>
    </source>
</evidence>
<feature type="binding site" evidence="5">
    <location>
        <position position="338"/>
    </location>
    <ligand>
        <name>L-glutamate</name>
        <dbReference type="ChEBI" id="CHEBI:29985"/>
    </ligand>
</feature>
<dbReference type="InterPro" id="IPR008147">
    <property type="entry name" value="Gln_synt_N"/>
</dbReference>
<reference evidence="13" key="1">
    <citation type="journal article" date="2020" name="ISME J.">
        <title>Gammaproteobacteria mediating utilization of methyl-, sulfur- and petroleum organic compounds in deep ocean hydrothermal plumes.</title>
        <authorList>
            <person name="Zhou Z."/>
            <person name="Liu Y."/>
            <person name="Pan J."/>
            <person name="Cron B.R."/>
            <person name="Toner B.M."/>
            <person name="Anantharaman K."/>
            <person name="Breier J.A."/>
            <person name="Dick G.J."/>
            <person name="Li M."/>
        </authorList>
    </citation>
    <scope>NUCLEOTIDE SEQUENCE</scope>
    <source>
        <strain evidence="13">SZUA-1501</strain>
    </source>
</reference>
<feature type="domain" description="GS catalytic" evidence="12">
    <location>
        <begin position="107"/>
        <end position="468"/>
    </location>
</feature>
<dbReference type="GO" id="GO:0006542">
    <property type="term" value="P:glutamine biosynthetic process"/>
    <property type="evidence" value="ECO:0007669"/>
    <property type="project" value="InterPro"/>
</dbReference>
<dbReference type="Pfam" id="PF03951">
    <property type="entry name" value="Gln-synt_N"/>
    <property type="match status" value="1"/>
</dbReference>
<dbReference type="GO" id="GO:0016020">
    <property type="term" value="C:membrane"/>
    <property type="evidence" value="ECO:0007669"/>
    <property type="project" value="TreeGrafter"/>
</dbReference>
<dbReference type="SUPFAM" id="SSF54368">
    <property type="entry name" value="Glutamine synthetase, N-terminal domain"/>
    <property type="match status" value="1"/>
</dbReference>
<evidence type="ECO:0000256" key="9">
    <source>
        <dbReference type="PROSITE-ProRule" id="PRU01330"/>
    </source>
</evidence>
<feature type="binding site" evidence="7">
    <location>
        <position position="357"/>
    </location>
    <ligand>
        <name>Mg(2+)</name>
        <dbReference type="ChEBI" id="CHEBI:18420"/>
        <label>1</label>
    </ligand>
</feature>
<feature type="binding site" evidence="6">
    <location>
        <position position="206"/>
    </location>
    <ligand>
        <name>ATP</name>
        <dbReference type="ChEBI" id="CHEBI:30616"/>
    </ligand>
</feature>
<dbReference type="GO" id="GO:0046872">
    <property type="term" value="F:metal ion binding"/>
    <property type="evidence" value="ECO:0007669"/>
    <property type="project" value="UniProtKB-KW"/>
</dbReference>
<organism evidence="13 14">
    <name type="scientific">Aquifex aeolicus</name>
    <dbReference type="NCBI Taxonomy" id="63363"/>
    <lineage>
        <taxon>Bacteria</taxon>
        <taxon>Pseudomonadati</taxon>
        <taxon>Aquificota</taxon>
        <taxon>Aquificia</taxon>
        <taxon>Aquificales</taxon>
        <taxon>Aquificaceae</taxon>
        <taxon>Aquifex</taxon>
    </lineage>
</organism>
<dbReference type="FunFam" id="3.30.590.10:FF:000001">
    <property type="entry name" value="Glutamine synthetase"/>
    <property type="match status" value="1"/>
</dbReference>
<proteinExistence type="inferred from homology"/>
<dbReference type="GO" id="GO:0005524">
    <property type="term" value="F:ATP binding"/>
    <property type="evidence" value="ECO:0007669"/>
    <property type="project" value="UniProtKB-KW"/>
</dbReference>